<gene>
    <name evidence="1" type="ORF">DPEC_G00162760</name>
</gene>
<protein>
    <submittedName>
        <fullName evidence="1">Uncharacterized protein</fullName>
    </submittedName>
</protein>
<reference evidence="1" key="1">
    <citation type="submission" date="2021-05" db="EMBL/GenBank/DDBJ databases">
        <authorList>
            <person name="Pan Q."/>
            <person name="Jouanno E."/>
            <person name="Zahm M."/>
            <person name="Klopp C."/>
            <person name="Cabau C."/>
            <person name="Louis A."/>
            <person name="Berthelot C."/>
            <person name="Parey E."/>
            <person name="Roest Crollius H."/>
            <person name="Montfort J."/>
            <person name="Robinson-Rechavi M."/>
            <person name="Bouchez O."/>
            <person name="Lampietro C."/>
            <person name="Lopez Roques C."/>
            <person name="Donnadieu C."/>
            <person name="Postlethwait J."/>
            <person name="Bobe J."/>
            <person name="Dillon D."/>
            <person name="Chandos A."/>
            <person name="von Hippel F."/>
            <person name="Guiguen Y."/>
        </authorList>
    </citation>
    <scope>NUCLEOTIDE SEQUENCE</scope>
    <source>
        <strain evidence="1">YG-Jan2019</strain>
    </source>
</reference>
<comment type="caution">
    <text evidence="1">The sequence shown here is derived from an EMBL/GenBank/DDBJ whole genome shotgun (WGS) entry which is preliminary data.</text>
</comment>
<dbReference type="Proteomes" id="UP001157502">
    <property type="component" value="Chromosome 13"/>
</dbReference>
<dbReference type="EMBL" id="CM055740">
    <property type="protein sequence ID" value="KAJ8002802.1"/>
    <property type="molecule type" value="Genomic_DNA"/>
</dbReference>
<name>A0ACC2GGY3_DALPE</name>
<evidence type="ECO:0000313" key="2">
    <source>
        <dbReference type="Proteomes" id="UP001157502"/>
    </source>
</evidence>
<keyword evidence="2" id="KW-1185">Reference proteome</keyword>
<organism evidence="1 2">
    <name type="scientific">Dallia pectoralis</name>
    <name type="common">Alaska blackfish</name>
    <dbReference type="NCBI Taxonomy" id="75939"/>
    <lineage>
        <taxon>Eukaryota</taxon>
        <taxon>Metazoa</taxon>
        <taxon>Chordata</taxon>
        <taxon>Craniata</taxon>
        <taxon>Vertebrata</taxon>
        <taxon>Euteleostomi</taxon>
        <taxon>Actinopterygii</taxon>
        <taxon>Neopterygii</taxon>
        <taxon>Teleostei</taxon>
        <taxon>Protacanthopterygii</taxon>
        <taxon>Esociformes</taxon>
        <taxon>Umbridae</taxon>
        <taxon>Dallia</taxon>
    </lineage>
</organism>
<sequence length="68" mass="7685">MVKAERDGQAIDVVEVRSCAVWHRQGEINKEITLSRVKVPVRAGLSFDASCRMKWLTETLVSIKRKTG</sequence>
<evidence type="ECO:0000313" key="1">
    <source>
        <dbReference type="EMBL" id="KAJ8002802.1"/>
    </source>
</evidence>
<proteinExistence type="predicted"/>
<accession>A0ACC2GGY3</accession>